<comment type="similarity">
    <text evidence="5">Belongs to the Rap family.</text>
</comment>
<keyword evidence="7" id="KW-0175">Coiled coil</keyword>
<dbReference type="STRING" id="1129374.AJE_11679"/>
<dbReference type="PATRIC" id="fig|1129374.4.peg.2319"/>
<evidence type="ECO:0000256" key="6">
    <source>
        <dbReference type="PROSITE-ProRule" id="PRU00339"/>
    </source>
</evidence>
<feature type="coiled-coil region" evidence="7">
    <location>
        <begin position="271"/>
        <end position="331"/>
    </location>
</feature>
<dbReference type="SMART" id="SM00028">
    <property type="entry name" value="TPR"/>
    <property type="match status" value="7"/>
</dbReference>
<keyword evidence="3" id="KW-0677">Repeat</keyword>
<dbReference type="GO" id="GO:0005737">
    <property type="term" value="C:cytoplasm"/>
    <property type="evidence" value="ECO:0007669"/>
    <property type="project" value="UniProtKB-SubCell"/>
</dbReference>
<name>H3ZG39_9ALTE</name>
<dbReference type="PANTHER" id="PTHR46630">
    <property type="entry name" value="TETRATRICOPEPTIDE REPEAT PROTEIN 29"/>
    <property type="match status" value="1"/>
</dbReference>
<dbReference type="InterPro" id="IPR051476">
    <property type="entry name" value="Bac_ResReg_Asp_Phosphatase"/>
</dbReference>
<dbReference type="Proteomes" id="UP000012046">
    <property type="component" value="Unassembled WGS sequence"/>
</dbReference>
<accession>H3ZG39</accession>
<evidence type="ECO:0000256" key="1">
    <source>
        <dbReference type="ARBA" id="ARBA00004496"/>
    </source>
</evidence>
<organism evidence="9 10">
    <name type="scientific">Alishewanella jeotgali KCTC 22429</name>
    <dbReference type="NCBI Taxonomy" id="1129374"/>
    <lineage>
        <taxon>Bacteria</taxon>
        <taxon>Pseudomonadati</taxon>
        <taxon>Pseudomonadota</taxon>
        <taxon>Gammaproteobacteria</taxon>
        <taxon>Alteromonadales</taxon>
        <taxon>Alteromonadaceae</taxon>
        <taxon>Alishewanella</taxon>
    </lineage>
</organism>
<dbReference type="SUPFAM" id="SSF48452">
    <property type="entry name" value="TPR-like"/>
    <property type="match status" value="2"/>
</dbReference>
<dbReference type="RefSeq" id="WP_008951028.1">
    <property type="nucleotide sequence ID" value="NZ_AHTH01000039.1"/>
</dbReference>
<evidence type="ECO:0000313" key="10">
    <source>
        <dbReference type="Proteomes" id="UP000012046"/>
    </source>
</evidence>
<evidence type="ECO:0000256" key="3">
    <source>
        <dbReference type="ARBA" id="ARBA00022737"/>
    </source>
</evidence>
<gene>
    <name evidence="9" type="ORF">AJE_11679</name>
</gene>
<dbReference type="Gene3D" id="1.25.40.10">
    <property type="entry name" value="Tetratricopeptide repeat domain"/>
    <property type="match status" value="2"/>
</dbReference>
<dbReference type="InterPro" id="IPR019734">
    <property type="entry name" value="TPR_rpt"/>
</dbReference>
<evidence type="ECO:0000256" key="4">
    <source>
        <dbReference type="ARBA" id="ARBA00022803"/>
    </source>
</evidence>
<keyword evidence="2" id="KW-0963">Cytoplasm</keyword>
<feature type="signal peptide" evidence="8">
    <location>
        <begin position="1"/>
        <end position="19"/>
    </location>
</feature>
<evidence type="ECO:0000313" key="9">
    <source>
        <dbReference type="EMBL" id="EHR40359.1"/>
    </source>
</evidence>
<dbReference type="PROSITE" id="PS50005">
    <property type="entry name" value="TPR"/>
    <property type="match status" value="1"/>
</dbReference>
<dbReference type="Pfam" id="PF13424">
    <property type="entry name" value="TPR_12"/>
    <property type="match status" value="1"/>
</dbReference>
<keyword evidence="8" id="KW-0732">Signal</keyword>
<dbReference type="InterPro" id="IPR011990">
    <property type="entry name" value="TPR-like_helical_dom_sf"/>
</dbReference>
<keyword evidence="10" id="KW-1185">Reference proteome</keyword>
<dbReference type="EMBL" id="AHTH01000039">
    <property type="protein sequence ID" value="EHR40359.1"/>
    <property type="molecule type" value="Genomic_DNA"/>
</dbReference>
<evidence type="ECO:0000256" key="5">
    <source>
        <dbReference type="ARBA" id="ARBA00038253"/>
    </source>
</evidence>
<dbReference type="AlphaFoldDB" id="H3ZG39"/>
<proteinExistence type="inferred from homology"/>
<evidence type="ECO:0000256" key="7">
    <source>
        <dbReference type="SAM" id="Coils"/>
    </source>
</evidence>
<evidence type="ECO:0000256" key="2">
    <source>
        <dbReference type="ARBA" id="ARBA00022490"/>
    </source>
</evidence>
<dbReference type="eggNOG" id="COG0457">
    <property type="taxonomic scope" value="Bacteria"/>
</dbReference>
<comment type="subcellular location">
    <subcellularLocation>
        <location evidence="1">Cytoplasm</location>
    </subcellularLocation>
</comment>
<keyword evidence="4 6" id="KW-0802">TPR repeat</keyword>
<sequence length="678" mass="76990">MRFVIVFLLVGSFSQLLFAASLTERLREAASSEAQAEQLINTLQARSNPPLSSEDYLVLSESYQTLNNRDAALDAANKAERFAETPYLKALSLFHKAQIHGIYFQNAEMALQQLEAAEQLLTGTEEAASLLLLSDVLSSFASAYNLLGQLSQALFHADRSLQLAKRLNHPARELNALIISGRLALQNNQYQQAFHYLQQGLAVATTLQDTENLASIHFRLGMAYRKLDLHPEAMEHFQQAAERYRELNRHSNYAYALIYLAETYLEQPEQIDKAESLLQEAKRIAEQQQHVLRTAMVNYSLGRVALLRNELAQAEDNYKLALQQFRQINSATYIQESMLALVRLYFQQQRYQDAAQFLNEVAPTIDDAATYLQLRYHTSAALLAAATGDWQAAYHFQQRVTDLNQQELSSQLQEHMSQLKSGLQESAEEKQLQRYSAELQQQLAQAQSRQLMLQLLLVGLIFTAFVIWQLYRRQLPVAAVQTVDIVPRHWSQFQDKVKHHSQRKPITMLILVPRFRAQLQRQFGKKVVAELLQQVLAEMQLPELVAGYNGSEMLWLATDDKAQAATLLQQASQLLQQKLSALGAEPAVLGVELAVEELLGENWSKEELAALAELVWFGWHLAERDAPSVNQWHLAVHATHPRPVEWQIDDLRSDLLNACKLGELQFVLNARELTITLT</sequence>
<feature type="chain" id="PRO_5003591822" evidence="8">
    <location>
        <begin position="20"/>
        <end position="678"/>
    </location>
</feature>
<evidence type="ECO:0000256" key="8">
    <source>
        <dbReference type="SAM" id="SignalP"/>
    </source>
</evidence>
<feature type="repeat" description="TPR" evidence="6">
    <location>
        <begin position="214"/>
        <end position="247"/>
    </location>
</feature>
<comment type="caution">
    <text evidence="9">The sequence shown here is derived from an EMBL/GenBank/DDBJ whole genome shotgun (WGS) entry which is preliminary data.</text>
</comment>
<dbReference type="PANTHER" id="PTHR46630:SF1">
    <property type="entry name" value="TETRATRICOPEPTIDE REPEAT PROTEIN 29"/>
    <property type="match status" value="1"/>
</dbReference>
<reference evidence="9 10" key="1">
    <citation type="journal article" date="2012" name="J. Bacteriol.">
        <title>Genome Sequence of Extracellular-Protease-Producing Alishewanella jeotgali Isolated from Traditional Korean Fermented Seafood.</title>
        <authorList>
            <person name="Jung J."/>
            <person name="Chun J."/>
            <person name="Park W."/>
        </authorList>
    </citation>
    <scope>NUCLEOTIDE SEQUENCE [LARGE SCALE GENOMIC DNA]</scope>
    <source>
        <strain evidence="9 10">KCTC 22429</strain>
    </source>
</reference>
<protein>
    <submittedName>
        <fullName evidence="9">Uncharacterized protein</fullName>
    </submittedName>
</protein>